<dbReference type="Pfam" id="PF00578">
    <property type="entry name" value="AhpC-TSA"/>
    <property type="match status" value="1"/>
</dbReference>
<dbReference type="RefSeq" id="WP_187819668.1">
    <property type="nucleotide sequence ID" value="NZ_JACTVJ010000036.1"/>
</dbReference>
<dbReference type="InterPro" id="IPR036249">
    <property type="entry name" value="Thioredoxin-like_sf"/>
</dbReference>
<evidence type="ECO:0000256" key="10">
    <source>
        <dbReference type="ARBA" id="ARBA00041373"/>
    </source>
</evidence>
<reference evidence="13 14" key="1">
    <citation type="submission" date="2020-08" db="EMBL/GenBank/DDBJ databases">
        <title>Genemic of Streptomyces polyaspartic.</title>
        <authorList>
            <person name="Liu W."/>
        </authorList>
    </citation>
    <scope>NUCLEOTIDE SEQUENCE [LARGE SCALE GENOMIC DNA]</scope>
    <source>
        <strain evidence="13 14">TRM66268-LWL</strain>
    </source>
</reference>
<evidence type="ECO:0000313" key="13">
    <source>
        <dbReference type="EMBL" id="MBC9719254.1"/>
    </source>
</evidence>
<keyword evidence="5" id="KW-0560">Oxidoreductase</keyword>
<feature type="domain" description="Thioredoxin" evidence="12">
    <location>
        <begin position="5"/>
        <end position="160"/>
    </location>
</feature>
<dbReference type="PANTHER" id="PTHR42801">
    <property type="entry name" value="THIOREDOXIN-DEPENDENT PEROXIDE REDUCTASE"/>
    <property type="match status" value="1"/>
</dbReference>
<proteinExistence type="inferred from homology"/>
<dbReference type="EMBL" id="JACTVJ010000036">
    <property type="protein sequence ID" value="MBC9719254.1"/>
    <property type="molecule type" value="Genomic_DNA"/>
</dbReference>
<evidence type="ECO:0000256" key="9">
    <source>
        <dbReference type="ARBA" id="ARBA00038489"/>
    </source>
</evidence>
<organism evidence="13 14">
    <name type="scientific">Streptomyces polyasparticus</name>
    <dbReference type="NCBI Taxonomy" id="2767826"/>
    <lineage>
        <taxon>Bacteria</taxon>
        <taxon>Bacillati</taxon>
        <taxon>Actinomycetota</taxon>
        <taxon>Actinomycetes</taxon>
        <taxon>Kitasatosporales</taxon>
        <taxon>Streptomycetaceae</taxon>
        <taxon>Streptomyces</taxon>
    </lineage>
</organism>
<evidence type="ECO:0000256" key="2">
    <source>
        <dbReference type="ARBA" id="ARBA00013017"/>
    </source>
</evidence>
<gene>
    <name evidence="13" type="ORF">H9Y04_42755</name>
</gene>
<dbReference type="PANTHER" id="PTHR42801:SF4">
    <property type="entry name" value="AHPC_TSA FAMILY PROTEIN"/>
    <property type="match status" value="1"/>
</dbReference>
<sequence length="161" mass="17987">MARSPQLGEHVPDFSLPGGRLTDGHFLRRDYELCSQRGRPIVLAFYPGDGTPVCTRQLCSYSHALDGLNDLGAEVWAISPQGMRRHERFARRHDLRMPLLSDADLVVARMFGITRPGLGLRRSVFLIAADGTLRWKHVSWMGVTFQSAQTLKGRIAAITES</sequence>
<evidence type="ECO:0000256" key="11">
    <source>
        <dbReference type="ARBA" id="ARBA00049091"/>
    </source>
</evidence>
<keyword evidence="4" id="KW-0049">Antioxidant</keyword>
<evidence type="ECO:0000256" key="4">
    <source>
        <dbReference type="ARBA" id="ARBA00022862"/>
    </source>
</evidence>
<dbReference type="EC" id="1.11.1.24" evidence="2"/>
<comment type="catalytic activity">
    <reaction evidence="11">
        <text>a hydroperoxide + [thioredoxin]-dithiol = an alcohol + [thioredoxin]-disulfide + H2O</text>
        <dbReference type="Rhea" id="RHEA:62620"/>
        <dbReference type="Rhea" id="RHEA-COMP:10698"/>
        <dbReference type="Rhea" id="RHEA-COMP:10700"/>
        <dbReference type="ChEBI" id="CHEBI:15377"/>
        <dbReference type="ChEBI" id="CHEBI:29950"/>
        <dbReference type="ChEBI" id="CHEBI:30879"/>
        <dbReference type="ChEBI" id="CHEBI:35924"/>
        <dbReference type="ChEBI" id="CHEBI:50058"/>
        <dbReference type="EC" id="1.11.1.24"/>
    </reaction>
</comment>
<dbReference type="InterPro" id="IPR013766">
    <property type="entry name" value="Thioredoxin_domain"/>
</dbReference>
<dbReference type="SUPFAM" id="SSF52833">
    <property type="entry name" value="Thioredoxin-like"/>
    <property type="match status" value="1"/>
</dbReference>
<evidence type="ECO:0000313" key="14">
    <source>
        <dbReference type="Proteomes" id="UP000642284"/>
    </source>
</evidence>
<protein>
    <recommendedName>
        <fullName evidence="2">thioredoxin-dependent peroxiredoxin</fullName>
        <ecNumber evidence="2">1.11.1.24</ecNumber>
    </recommendedName>
    <alternativeName>
        <fullName evidence="10">Bacterioferritin comigratory protein</fullName>
    </alternativeName>
    <alternativeName>
        <fullName evidence="8">Thioredoxin peroxidase</fullName>
    </alternativeName>
</protein>
<dbReference type="CDD" id="cd03017">
    <property type="entry name" value="PRX_BCP"/>
    <property type="match status" value="1"/>
</dbReference>
<evidence type="ECO:0000256" key="5">
    <source>
        <dbReference type="ARBA" id="ARBA00023002"/>
    </source>
</evidence>
<comment type="similarity">
    <text evidence="9">Belongs to the peroxiredoxin family. BCP/PrxQ subfamily.</text>
</comment>
<keyword evidence="3" id="KW-0575">Peroxidase</keyword>
<name>A0ABR7SUS1_9ACTN</name>
<evidence type="ECO:0000256" key="7">
    <source>
        <dbReference type="ARBA" id="ARBA00023284"/>
    </source>
</evidence>
<dbReference type="Gene3D" id="3.40.30.10">
    <property type="entry name" value="Glutaredoxin"/>
    <property type="match status" value="1"/>
</dbReference>
<comment type="function">
    <text evidence="1">Thiol-specific peroxidase that catalyzes the reduction of hydrogen peroxide and organic hydroperoxides to water and alcohols, respectively. Plays a role in cell protection against oxidative stress by detoxifying peroxides and as sensor of hydrogen peroxide-mediated signaling events.</text>
</comment>
<dbReference type="InterPro" id="IPR000866">
    <property type="entry name" value="AhpC/TSA"/>
</dbReference>
<comment type="caution">
    <text evidence="13">The sequence shown here is derived from an EMBL/GenBank/DDBJ whole genome shotgun (WGS) entry which is preliminary data.</text>
</comment>
<dbReference type="PROSITE" id="PS51352">
    <property type="entry name" value="THIOREDOXIN_2"/>
    <property type="match status" value="1"/>
</dbReference>
<dbReference type="Proteomes" id="UP000642284">
    <property type="component" value="Unassembled WGS sequence"/>
</dbReference>
<evidence type="ECO:0000256" key="6">
    <source>
        <dbReference type="ARBA" id="ARBA00023157"/>
    </source>
</evidence>
<evidence type="ECO:0000259" key="12">
    <source>
        <dbReference type="PROSITE" id="PS51352"/>
    </source>
</evidence>
<keyword evidence="7" id="KW-0676">Redox-active center</keyword>
<evidence type="ECO:0000256" key="3">
    <source>
        <dbReference type="ARBA" id="ARBA00022559"/>
    </source>
</evidence>
<accession>A0ABR7SUS1</accession>
<keyword evidence="14" id="KW-1185">Reference proteome</keyword>
<dbReference type="InterPro" id="IPR050924">
    <property type="entry name" value="Peroxiredoxin_BCP/PrxQ"/>
</dbReference>
<evidence type="ECO:0000256" key="1">
    <source>
        <dbReference type="ARBA" id="ARBA00003330"/>
    </source>
</evidence>
<evidence type="ECO:0000256" key="8">
    <source>
        <dbReference type="ARBA" id="ARBA00032824"/>
    </source>
</evidence>
<keyword evidence="6" id="KW-1015">Disulfide bond</keyword>